<keyword evidence="1" id="KW-0732">Signal</keyword>
<sequence length="458" mass="51764">MFVPFLLFICLTVTFSGTCKATASETEELGTVIDLRRTNLLAESIEERETSIFEPLPSKCFKKKTLKSSSSHFQYYANNKAFYKSLGTQSSLGASLESRYSLGATLDIATMSKSSKTSNVSGTSLIVQALTEKIHVDKNCLEDDQVSTLQKRFVKKFERLPLKIKKPWLKNSWKRYRNILKSYGSHVLMSETRGSSIRQMTFAESSKSYSERDLQVKACTSLAGPTPVGKLNISACSNVSQNELSRASKVSTSDKLNMIGGRRETKSKLVNKRTPELIEQLMNEADDSPSPVERTFRAVWNILQARFKEGSPNNIRAANLEYFYLGFLNYGCRYKKSGGVEIKKFDYTKNSNQMNPEYTCSLAAEGCHSDSDCHYRGLWCSCRGRSCILYKFLERDTGPKITAYANTKRYKKKKGCQFSWFQCKCKNKSRSERKEVWSLPSNDAVSKKSPISNVTAIE</sequence>
<name>A0A9X0DBE4_9CNID</name>
<organism evidence="3 4">
    <name type="scientific">Desmophyllum pertusum</name>
    <dbReference type="NCBI Taxonomy" id="174260"/>
    <lineage>
        <taxon>Eukaryota</taxon>
        <taxon>Metazoa</taxon>
        <taxon>Cnidaria</taxon>
        <taxon>Anthozoa</taxon>
        <taxon>Hexacorallia</taxon>
        <taxon>Scleractinia</taxon>
        <taxon>Caryophylliina</taxon>
        <taxon>Caryophylliidae</taxon>
        <taxon>Desmophyllum</taxon>
    </lineage>
</organism>
<evidence type="ECO:0000256" key="1">
    <source>
        <dbReference type="SAM" id="SignalP"/>
    </source>
</evidence>
<keyword evidence="4" id="KW-1185">Reference proteome</keyword>
<feature type="chain" id="PRO_5040815387" description="MACPF domain-containing protein" evidence="1">
    <location>
        <begin position="22"/>
        <end position="458"/>
    </location>
</feature>
<protein>
    <recommendedName>
        <fullName evidence="2">MACPF domain-containing protein</fullName>
    </recommendedName>
</protein>
<feature type="signal peptide" evidence="1">
    <location>
        <begin position="1"/>
        <end position="21"/>
    </location>
</feature>
<reference evidence="3" key="1">
    <citation type="submission" date="2023-01" db="EMBL/GenBank/DDBJ databases">
        <title>Genome assembly of the deep-sea coral Lophelia pertusa.</title>
        <authorList>
            <person name="Herrera S."/>
            <person name="Cordes E."/>
        </authorList>
    </citation>
    <scope>NUCLEOTIDE SEQUENCE</scope>
    <source>
        <strain evidence="3">USNM1676648</strain>
        <tissue evidence="3">Polyp</tissue>
    </source>
</reference>
<gene>
    <name evidence="3" type="ORF">OS493_012220</name>
</gene>
<dbReference type="AlphaFoldDB" id="A0A9X0DBE4"/>
<proteinExistence type="predicted"/>
<dbReference type="Proteomes" id="UP001163046">
    <property type="component" value="Unassembled WGS sequence"/>
</dbReference>
<dbReference type="EMBL" id="MU825401">
    <property type="protein sequence ID" value="KAJ7392548.1"/>
    <property type="molecule type" value="Genomic_DNA"/>
</dbReference>
<feature type="domain" description="MACPF" evidence="2">
    <location>
        <begin position="1"/>
        <end position="335"/>
    </location>
</feature>
<evidence type="ECO:0000313" key="3">
    <source>
        <dbReference type="EMBL" id="KAJ7392548.1"/>
    </source>
</evidence>
<dbReference type="InterPro" id="IPR020864">
    <property type="entry name" value="MACPF"/>
</dbReference>
<dbReference type="Pfam" id="PF01823">
    <property type="entry name" value="MACPF"/>
    <property type="match status" value="1"/>
</dbReference>
<comment type="caution">
    <text evidence="3">The sequence shown here is derived from an EMBL/GenBank/DDBJ whole genome shotgun (WGS) entry which is preliminary data.</text>
</comment>
<dbReference type="OrthoDB" id="5948066at2759"/>
<evidence type="ECO:0000313" key="4">
    <source>
        <dbReference type="Proteomes" id="UP001163046"/>
    </source>
</evidence>
<evidence type="ECO:0000259" key="2">
    <source>
        <dbReference type="PROSITE" id="PS51412"/>
    </source>
</evidence>
<accession>A0A9X0DBE4</accession>
<dbReference type="PROSITE" id="PS51412">
    <property type="entry name" value="MACPF_2"/>
    <property type="match status" value="1"/>
</dbReference>